<dbReference type="AlphaFoldDB" id="A0A423UE01"/>
<reference evidence="1 2" key="1">
    <citation type="submission" date="2018-07" db="EMBL/GenBank/DDBJ databases">
        <title>The role of parmesan cheese in vectoring bovine microbiota.</title>
        <authorList>
            <person name="Lugli G.A."/>
            <person name="Milani C."/>
        </authorList>
    </citation>
    <scope>NUCLEOTIDE SEQUENCE [LARGE SCALE GENOMIC DNA]</scope>
    <source>
        <strain evidence="1 2">BMONG18</strain>
    </source>
</reference>
<sequence>MTLRDGWPAVSNAADQFDIRAALRVDTAQDVSGSVKTGVAVNAKSLSGLVTARSDMSVDVAAFAATLDRQGPVKLYNDGTVQVKLDAAPNANSRIDTVYVKQNEASSPISDSSDGPVFGKVTGVAGTSLVAPSIPAGALRLADITIPSTATSTKSSGVTITQRYPYTASAGGFLRFRTSDEMTAWSAPDGYRAVLADGSEYNRSGGVWVSQTRTRVYTGSKIINGTGTSEYTFLSKPDYTAIVGRAPAFGDVIVFTNGDRAAGTFTSTFSAIDNQNNSVNIVFPSNVSGARRINYAIIVSS</sequence>
<proteinExistence type="predicted"/>
<organism evidence="1 2">
    <name type="scientific">Bifidobacterium mongoliense</name>
    <dbReference type="NCBI Taxonomy" id="518643"/>
    <lineage>
        <taxon>Bacteria</taxon>
        <taxon>Bacillati</taxon>
        <taxon>Actinomycetota</taxon>
        <taxon>Actinomycetes</taxon>
        <taxon>Bifidobacteriales</taxon>
        <taxon>Bifidobacteriaceae</taxon>
        <taxon>Bifidobacterium</taxon>
    </lineage>
</organism>
<evidence type="ECO:0000313" key="1">
    <source>
        <dbReference type="EMBL" id="ROT86931.1"/>
    </source>
</evidence>
<dbReference type="Proteomes" id="UP000285266">
    <property type="component" value="Unassembled WGS sequence"/>
</dbReference>
<evidence type="ECO:0000313" key="2">
    <source>
        <dbReference type="Proteomes" id="UP000285266"/>
    </source>
</evidence>
<accession>A0A423UE01</accession>
<comment type="caution">
    <text evidence="1">The sequence shown here is derived from an EMBL/GenBank/DDBJ whole genome shotgun (WGS) entry which is preliminary data.</text>
</comment>
<protein>
    <recommendedName>
        <fullName evidence="3">Tail fiber protein</fullName>
    </recommendedName>
</protein>
<name>A0A423UE01_9BIFI</name>
<dbReference type="EMBL" id="QRAJ01000004">
    <property type="protein sequence ID" value="ROT86931.1"/>
    <property type="molecule type" value="Genomic_DNA"/>
</dbReference>
<dbReference type="RefSeq" id="WP_123644855.1">
    <property type="nucleotide sequence ID" value="NZ_QRAJ01000004.1"/>
</dbReference>
<gene>
    <name evidence="1" type="ORF">BMONG18_0930</name>
</gene>
<evidence type="ECO:0008006" key="3">
    <source>
        <dbReference type="Google" id="ProtNLM"/>
    </source>
</evidence>